<evidence type="ECO:0000256" key="1">
    <source>
        <dbReference type="SAM" id="MobiDB-lite"/>
    </source>
</evidence>
<keyword evidence="2" id="KW-0812">Transmembrane</keyword>
<comment type="caution">
    <text evidence="3">The sequence shown here is derived from an EMBL/GenBank/DDBJ whole genome shotgun (WGS) entry which is preliminary data.</text>
</comment>
<protein>
    <recommendedName>
        <fullName evidence="5">Transmembrane protein</fullName>
    </recommendedName>
</protein>
<sequence length="236" mass="25777">MELRPDADEWPSSGEDRWRKGPSLSIDEQQQRALWPDNGLCVSLSRNLKSKQGGEAGKARAKRDPVQCAVSMTHADNPTDGELEQRLPFGRTLGGGWVSAVQSHARTLTDNCCEGKGGRLQVPKRAGQDWTDCIEGDRLADGEALGTNYQDDEMPSAHFLHQPVRCCCGGVSFSAKDGLVGNVEERKRMRHKKISSVVVVVAAVAVAWPYLALARCFLWLGRAEFSKLSPGASWAS</sequence>
<feature type="transmembrane region" description="Helical" evidence="2">
    <location>
        <begin position="196"/>
        <end position="220"/>
    </location>
</feature>
<evidence type="ECO:0000256" key="2">
    <source>
        <dbReference type="SAM" id="Phobius"/>
    </source>
</evidence>
<dbReference type="EMBL" id="JAQQWN010000004">
    <property type="protein sequence ID" value="KAK8087966.1"/>
    <property type="molecule type" value="Genomic_DNA"/>
</dbReference>
<feature type="region of interest" description="Disordered" evidence="1">
    <location>
        <begin position="1"/>
        <end position="24"/>
    </location>
</feature>
<evidence type="ECO:0000313" key="4">
    <source>
        <dbReference type="Proteomes" id="UP001433268"/>
    </source>
</evidence>
<dbReference type="GeneID" id="92040302"/>
<dbReference type="Proteomes" id="UP001433268">
    <property type="component" value="Unassembled WGS sequence"/>
</dbReference>
<keyword evidence="2" id="KW-1133">Transmembrane helix</keyword>
<dbReference type="RefSeq" id="XP_066670860.1">
    <property type="nucleotide sequence ID" value="XM_066807242.1"/>
</dbReference>
<keyword evidence="4" id="KW-1185">Reference proteome</keyword>
<proteinExistence type="predicted"/>
<evidence type="ECO:0000313" key="3">
    <source>
        <dbReference type="EMBL" id="KAK8087966.1"/>
    </source>
</evidence>
<gene>
    <name evidence="3" type="ORF">PG997_002927</name>
</gene>
<organism evidence="3 4">
    <name type="scientific">Apiospora hydei</name>
    <dbReference type="NCBI Taxonomy" id="1337664"/>
    <lineage>
        <taxon>Eukaryota</taxon>
        <taxon>Fungi</taxon>
        <taxon>Dikarya</taxon>
        <taxon>Ascomycota</taxon>
        <taxon>Pezizomycotina</taxon>
        <taxon>Sordariomycetes</taxon>
        <taxon>Xylariomycetidae</taxon>
        <taxon>Amphisphaeriales</taxon>
        <taxon>Apiosporaceae</taxon>
        <taxon>Apiospora</taxon>
    </lineage>
</organism>
<name>A0ABR1WXS6_9PEZI</name>
<accession>A0ABR1WXS6</accession>
<evidence type="ECO:0008006" key="5">
    <source>
        <dbReference type="Google" id="ProtNLM"/>
    </source>
</evidence>
<reference evidence="3 4" key="1">
    <citation type="submission" date="2023-01" db="EMBL/GenBank/DDBJ databases">
        <title>Analysis of 21 Apiospora genomes using comparative genomics revels a genus with tremendous synthesis potential of carbohydrate active enzymes and secondary metabolites.</title>
        <authorList>
            <person name="Sorensen T."/>
        </authorList>
    </citation>
    <scope>NUCLEOTIDE SEQUENCE [LARGE SCALE GENOMIC DNA]</scope>
    <source>
        <strain evidence="3 4">CBS 114990</strain>
    </source>
</reference>
<keyword evidence="2" id="KW-0472">Membrane</keyword>